<dbReference type="Pfam" id="PF06891">
    <property type="entry name" value="P2_Phage_GpR"/>
    <property type="match status" value="1"/>
</dbReference>
<evidence type="ECO:0000313" key="2">
    <source>
        <dbReference type="Proteomes" id="UP000291600"/>
    </source>
</evidence>
<reference evidence="1 2" key="1">
    <citation type="submission" date="2019-02" db="EMBL/GenBank/DDBJ databases">
        <title>Comparative genomic analysis of the Hafnia genus genomes.</title>
        <authorList>
            <person name="Zhiqiu Y."/>
            <person name="Chao Y."/>
            <person name="Yuhui D."/>
            <person name="Di H."/>
            <person name="Bin L."/>
        </authorList>
    </citation>
    <scope>NUCLEOTIDE SEQUENCE [LARGE SCALE GENOMIC DNA]</scope>
    <source>
        <strain evidence="1 2">PCM_1210</strain>
    </source>
</reference>
<dbReference type="AlphaFoldDB" id="A0ABD7Q2F7"/>
<proteinExistence type="predicted"/>
<protein>
    <submittedName>
        <fullName evidence="1">Phage tail protein</fullName>
    </submittedName>
</protein>
<evidence type="ECO:0000313" key="1">
    <source>
        <dbReference type="EMBL" id="TBL65695.1"/>
    </source>
</evidence>
<accession>A0ABD7Q2F7</accession>
<dbReference type="Proteomes" id="UP000291600">
    <property type="component" value="Unassembled WGS sequence"/>
</dbReference>
<name>A0ABD7Q2F7_HAFAL</name>
<dbReference type="InterPro" id="IPR009678">
    <property type="entry name" value="Phage_tail_completion_R"/>
</dbReference>
<dbReference type="RefSeq" id="WP_130971531.1">
    <property type="nucleotide sequence ID" value="NZ_SITJ01000077.1"/>
</dbReference>
<gene>
    <name evidence="1" type="ORF">EYY96_19175</name>
</gene>
<sequence length="141" mass="15740">MKKPESLRQALNKSVPFIANNPECLSIFIDSGSVVSTLATSLSFDYRYTLNVIVMNFAGDQNLLMAPILGWLTQHQPDILANPARREEGFTFEADILNNTTSDISIDLKLTERVIIKEENGQMVVEAVSEPNPADPDEWGW</sequence>
<dbReference type="EMBL" id="SITJ01000077">
    <property type="protein sequence ID" value="TBL65695.1"/>
    <property type="molecule type" value="Genomic_DNA"/>
</dbReference>
<comment type="caution">
    <text evidence="1">The sequence shown here is derived from an EMBL/GenBank/DDBJ whole genome shotgun (WGS) entry which is preliminary data.</text>
</comment>
<organism evidence="1 2">
    <name type="scientific">Hafnia alvei</name>
    <dbReference type="NCBI Taxonomy" id="569"/>
    <lineage>
        <taxon>Bacteria</taxon>
        <taxon>Pseudomonadati</taxon>
        <taxon>Pseudomonadota</taxon>
        <taxon>Gammaproteobacteria</taxon>
        <taxon>Enterobacterales</taxon>
        <taxon>Hafniaceae</taxon>
        <taxon>Hafnia</taxon>
    </lineage>
</organism>